<dbReference type="Proteomes" id="UP000261420">
    <property type="component" value="Unplaced"/>
</dbReference>
<reference evidence="1" key="2">
    <citation type="submission" date="2025-09" db="UniProtKB">
        <authorList>
            <consortium name="Ensembl"/>
        </authorList>
    </citation>
    <scope>IDENTIFICATION</scope>
</reference>
<name>A0A3B4UEU5_SERDU</name>
<dbReference type="AlphaFoldDB" id="A0A3B4UEU5"/>
<sequence>MRVCGLRRSLSLPASEHFLYASTRTLSSRRLSMERITAPDHTLLHTVSLSLCRLLQPAPSTPQLPSITLMVE</sequence>
<accession>A0A3B4UEU5</accession>
<proteinExistence type="predicted"/>
<keyword evidence="2" id="KW-1185">Reference proteome</keyword>
<evidence type="ECO:0000313" key="1">
    <source>
        <dbReference type="Ensembl" id="ENSSDUP00000017174.1"/>
    </source>
</evidence>
<protein>
    <submittedName>
        <fullName evidence="1">Uncharacterized protein</fullName>
    </submittedName>
</protein>
<evidence type="ECO:0000313" key="2">
    <source>
        <dbReference type="Proteomes" id="UP000261420"/>
    </source>
</evidence>
<dbReference type="Ensembl" id="ENSSDUT00000017487.1">
    <property type="protein sequence ID" value="ENSSDUP00000017174.1"/>
    <property type="gene ID" value="ENSSDUG00000012547.1"/>
</dbReference>
<organism evidence="1 2">
    <name type="scientific">Seriola dumerili</name>
    <name type="common">Greater amberjack</name>
    <name type="synonym">Caranx dumerili</name>
    <dbReference type="NCBI Taxonomy" id="41447"/>
    <lineage>
        <taxon>Eukaryota</taxon>
        <taxon>Metazoa</taxon>
        <taxon>Chordata</taxon>
        <taxon>Craniata</taxon>
        <taxon>Vertebrata</taxon>
        <taxon>Euteleostomi</taxon>
        <taxon>Actinopterygii</taxon>
        <taxon>Neopterygii</taxon>
        <taxon>Teleostei</taxon>
        <taxon>Neoteleostei</taxon>
        <taxon>Acanthomorphata</taxon>
        <taxon>Carangaria</taxon>
        <taxon>Carangiformes</taxon>
        <taxon>Carangidae</taxon>
        <taxon>Seriola</taxon>
    </lineage>
</organism>
<reference evidence="1" key="1">
    <citation type="submission" date="2025-08" db="UniProtKB">
        <authorList>
            <consortium name="Ensembl"/>
        </authorList>
    </citation>
    <scope>IDENTIFICATION</scope>
</reference>